<organism evidence="2 3">
    <name type="scientific">Solihabitans fulvus</name>
    <dbReference type="NCBI Taxonomy" id="1892852"/>
    <lineage>
        <taxon>Bacteria</taxon>
        <taxon>Bacillati</taxon>
        <taxon>Actinomycetota</taxon>
        <taxon>Actinomycetes</taxon>
        <taxon>Pseudonocardiales</taxon>
        <taxon>Pseudonocardiaceae</taxon>
        <taxon>Solihabitans</taxon>
    </lineage>
</organism>
<dbReference type="AlphaFoldDB" id="A0A5B2XSL8"/>
<dbReference type="OrthoDB" id="4954307at2"/>
<comment type="caution">
    <text evidence="2">The sequence shown here is derived from an EMBL/GenBank/DDBJ whole genome shotgun (WGS) entry which is preliminary data.</text>
</comment>
<dbReference type="PANTHER" id="PTHR33627">
    <property type="entry name" value="TRANSPOSASE"/>
    <property type="match status" value="1"/>
</dbReference>
<dbReference type="EMBL" id="VUOB01000005">
    <property type="protein sequence ID" value="KAA2265859.1"/>
    <property type="molecule type" value="Genomic_DNA"/>
</dbReference>
<reference evidence="2 3" key="1">
    <citation type="submission" date="2019-09" db="EMBL/GenBank/DDBJ databases">
        <title>Goodfellowia gen. nov., a new genus of the Pseudonocardineae related to Actinoalloteichus, containing Goodfellowia coeruleoviolacea gen. nov., comb. nov. gen. nov., comb. nov.</title>
        <authorList>
            <person name="Labeda D."/>
        </authorList>
    </citation>
    <scope>NUCLEOTIDE SEQUENCE [LARGE SCALE GENOMIC DNA]</scope>
    <source>
        <strain evidence="2 3">AN110305</strain>
    </source>
</reference>
<dbReference type="InterPro" id="IPR012337">
    <property type="entry name" value="RNaseH-like_sf"/>
</dbReference>
<dbReference type="Proteomes" id="UP000323454">
    <property type="component" value="Unassembled WGS sequence"/>
</dbReference>
<reference evidence="2 3" key="2">
    <citation type="submission" date="2019-09" db="EMBL/GenBank/DDBJ databases">
        <authorList>
            <person name="Jin C."/>
        </authorList>
    </citation>
    <scope>NUCLEOTIDE SEQUENCE [LARGE SCALE GENOMIC DNA]</scope>
    <source>
        <strain evidence="2 3">AN110305</strain>
    </source>
</reference>
<dbReference type="PANTHER" id="PTHR33627:SF1">
    <property type="entry name" value="TRANSPOSASE"/>
    <property type="match status" value="1"/>
</dbReference>
<name>A0A5B2XSL8_9PSEU</name>
<gene>
    <name evidence="2" type="ORF">F0L68_04515</name>
</gene>
<evidence type="ECO:0000313" key="2">
    <source>
        <dbReference type="EMBL" id="KAA2265859.1"/>
    </source>
</evidence>
<proteinExistence type="predicted"/>
<evidence type="ECO:0000259" key="1">
    <source>
        <dbReference type="Pfam" id="PF13546"/>
    </source>
</evidence>
<accession>A0A5B2XSL8</accession>
<dbReference type="RefSeq" id="WP_149848144.1">
    <property type="nucleotide sequence ID" value="NZ_VUOB01000005.1"/>
</dbReference>
<feature type="domain" description="Transposase IS701-like DDE" evidence="1">
    <location>
        <begin position="8"/>
        <end position="216"/>
    </location>
</feature>
<evidence type="ECO:0000313" key="3">
    <source>
        <dbReference type="Proteomes" id="UP000323454"/>
    </source>
</evidence>
<keyword evidence="3" id="KW-1185">Reference proteome</keyword>
<dbReference type="Pfam" id="PF13546">
    <property type="entry name" value="DDE_5"/>
    <property type="match status" value="1"/>
</dbReference>
<dbReference type="SUPFAM" id="SSF53098">
    <property type="entry name" value="Ribonuclease H-like"/>
    <property type="match status" value="1"/>
</dbReference>
<dbReference type="InterPro" id="IPR038721">
    <property type="entry name" value="IS701-like_DDE_dom"/>
</dbReference>
<protein>
    <submittedName>
        <fullName evidence="2">IS701 family transposase</fullName>
    </submittedName>
</protein>
<dbReference type="InterPro" id="IPR039365">
    <property type="entry name" value="IS701-like"/>
</dbReference>
<sequence>MARVAGRFARVEPRRRARLFVEGLLSDLPRKNCWTIAEQAGDATPDGMQHLLSRAVWDADKMRDDVRDVAVEHLGDTDAMLVVDETGDVKKGSCSAGVQRQYTGTAGRIENAQVGVFLTYTTTAGHTLIDRELYPPRSWTGDTARCAAAGIPEDTTFATKPALASRMILRALDGGVPARWVAGDEVYGGNPALRGDLEQRGVGYVLAVACDHRVSTAAGTCRSDELVARLPKRAWQRLSAGKGAKGHRFYDWAWITITDTGDDAPDGHRWLLVRRNRRTGELAYYRCYAPQRAPLTALVRVAGRRWSIEESFQTSKGQTGLDEHQVRTWTSWYRWTTLVLLAHLFLAITTVTARASPAPVGLIPLTLNEIRHLYNALVLTPTTNIRHVLSCSYWRRRHQYRAQQAHYQRQSLQQP</sequence>
<dbReference type="NCBIfam" id="NF033540">
    <property type="entry name" value="transpos_IS701"/>
    <property type="match status" value="1"/>
</dbReference>